<proteinExistence type="predicted"/>
<protein>
    <recommendedName>
        <fullName evidence="3">DUF2007 domain-containing protein</fullName>
    </recommendedName>
</protein>
<sequence>MDNYIKIAVLDNEVEARLLEEVLKERGIPYVIRSYHDAAYDGIFQIVEGWGYVASFEDYSGEIMQILSDIRIDGRE</sequence>
<dbReference type="Proteomes" id="UP000322976">
    <property type="component" value="Unassembled WGS sequence"/>
</dbReference>
<organism evidence="1 2">
    <name type="scientific">Calorimonas adulescens</name>
    <dbReference type="NCBI Taxonomy" id="2606906"/>
    <lineage>
        <taxon>Bacteria</taxon>
        <taxon>Bacillati</taxon>
        <taxon>Bacillota</taxon>
        <taxon>Clostridia</taxon>
        <taxon>Thermoanaerobacterales</taxon>
        <taxon>Thermoanaerobacteraceae</taxon>
        <taxon>Calorimonas</taxon>
    </lineage>
</organism>
<dbReference type="EMBL" id="VTPS01000018">
    <property type="protein sequence ID" value="TZE81076.1"/>
    <property type="molecule type" value="Genomic_DNA"/>
</dbReference>
<reference evidence="1 2" key="1">
    <citation type="submission" date="2019-08" db="EMBL/GenBank/DDBJ databases">
        <title>Calorimonas adulescens gen. nov., sp. nov., an anaerobic thermophilic bacterium from Sakhalin hot spring.</title>
        <authorList>
            <person name="Khomyakova M.A."/>
            <person name="Merkel A.Y."/>
            <person name="Novikov A."/>
            <person name="Bonch-Osmolovskaya E.A."/>
            <person name="Slobodkin A.I."/>
        </authorList>
    </citation>
    <scope>NUCLEOTIDE SEQUENCE [LARGE SCALE GENOMIC DNA]</scope>
    <source>
        <strain evidence="1 2">A05MB</strain>
    </source>
</reference>
<comment type="caution">
    <text evidence="1">The sequence shown here is derived from an EMBL/GenBank/DDBJ whole genome shotgun (WGS) entry which is preliminary data.</text>
</comment>
<dbReference type="RefSeq" id="WP_149545943.1">
    <property type="nucleotide sequence ID" value="NZ_VTPS01000018.1"/>
</dbReference>
<evidence type="ECO:0008006" key="3">
    <source>
        <dbReference type="Google" id="ProtNLM"/>
    </source>
</evidence>
<dbReference type="AlphaFoldDB" id="A0A5D8QBB8"/>
<evidence type="ECO:0000313" key="1">
    <source>
        <dbReference type="EMBL" id="TZE81076.1"/>
    </source>
</evidence>
<evidence type="ECO:0000313" key="2">
    <source>
        <dbReference type="Proteomes" id="UP000322976"/>
    </source>
</evidence>
<name>A0A5D8QBB8_9THEO</name>
<gene>
    <name evidence="1" type="ORF">FWJ32_10670</name>
</gene>
<accession>A0A5D8QBB8</accession>
<keyword evidence="2" id="KW-1185">Reference proteome</keyword>